<dbReference type="AlphaFoldDB" id="E6UUW8"/>
<dbReference type="RefSeq" id="WP_013540618.1">
    <property type="nucleotide sequence ID" value="NC_014931.1"/>
</dbReference>
<dbReference type="HOGENOM" id="CLU_133241_0_0_4"/>
<organism evidence="1 2">
    <name type="scientific">Variovorax paradoxus (strain EPS)</name>
    <dbReference type="NCBI Taxonomy" id="595537"/>
    <lineage>
        <taxon>Bacteria</taxon>
        <taxon>Pseudomonadati</taxon>
        <taxon>Pseudomonadota</taxon>
        <taxon>Betaproteobacteria</taxon>
        <taxon>Burkholderiales</taxon>
        <taxon>Comamonadaceae</taxon>
        <taxon>Variovorax</taxon>
    </lineage>
</organism>
<dbReference type="STRING" id="595537.Varpa_2177"/>
<gene>
    <name evidence="1" type="ordered locus">Varpa_2177</name>
</gene>
<dbReference type="Proteomes" id="UP000008917">
    <property type="component" value="Chromosome"/>
</dbReference>
<dbReference type="OrthoDB" id="8898236at2"/>
<name>E6UUW8_VARPE</name>
<sequence>MPTDGNSTSPLPLLPEGRFDGREAFGAIVRHALSAAAREGWKEIVFSDPDFADWPLGERASIEALQAWSASGRRFVLLAQRFDVIERGHARFVPWRRMWDHIIECRATAKVAGAEPPSAIWTPTWFAHRIDPERCRGVCGADPRARRELREAIDESWRVGRPAFPASTLGL</sequence>
<evidence type="ECO:0000313" key="2">
    <source>
        <dbReference type="Proteomes" id="UP000008917"/>
    </source>
</evidence>
<dbReference type="KEGG" id="vpe:Varpa_2177"/>
<reference evidence="2" key="1">
    <citation type="submission" date="2010-12" db="EMBL/GenBank/DDBJ databases">
        <title>Complete sequence of Variovorax paradoxus EPS.</title>
        <authorList>
            <consortium name="US DOE Joint Genome Institute"/>
            <person name="Lucas S."/>
            <person name="Copeland A."/>
            <person name="Lapidus A."/>
            <person name="Cheng J.-F."/>
            <person name="Goodwin L."/>
            <person name="Pitluck S."/>
            <person name="Teshima H."/>
            <person name="Detter J.C."/>
            <person name="Han C."/>
            <person name="Tapia R."/>
            <person name="Land M."/>
            <person name="Hauser L."/>
            <person name="Kyrpides N."/>
            <person name="Ivanova N."/>
            <person name="Ovchinnikova G."/>
            <person name="Orwin P."/>
            <person name="Han J.-I.G."/>
            <person name="Woyke T."/>
        </authorList>
    </citation>
    <scope>NUCLEOTIDE SEQUENCE [LARGE SCALE GENOMIC DNA]</scope>
    <source>
        <strain evidence="2">EPS</strain>
    </source>
</reference>
<accession>E6UUW8</accession>
<proteinExistence type="predicted"/>
<dbReference type="eggNOG" id="ENOG5031QC7">
    <property type="taxonomic scope" value="Bacteria"/>
</dbReference>
<evidence type="ECO:0000313" key="1">
    <source>
        <dbReference type="EMBL" id="ADU36383.1"/>
    </source>
</evidence>
<dbReference type="EMBL" id="CP002417">
    <property type="protein sequence ID" value="ADU36383.1"/>
    <property type="molecule type" value="Genomic_DNA"/>
</dbReference>
<reference evidence="1 2" key="2">
    <citation type="journal article" date="2013" name="Genome Announc.">
        <title>Genome of the Root-Associated Plant Growth-Promoting Bacterium Variovorax paradoxus Strain EPS.</title>
        <authorList>
            <person name="Han J.I."/>
            <person name="Spain J.C."/>
            <person name="Leadbetter J.R."/>
            <person name="Ovchinnikova G."/>
            <person name="Goodwin L.A."/>
            <person name="Han C.S."/>
            <person name="Woyke T."/>
            <person name="Davenport K.W."/>
            <person name="Orwin P.M."/>
        </authorList>
    </citation>
    <scope>NUCLEOTIDE SEQUENCE [LARGE SCALE GENOMIC DNA]</scope>
    <source>
        <strain evidence="1 2">EPS</strain>
    </source>
</reference>
<protein>
    <submittedName>
        <fullName evidence="1">Uncharacterized protein</fullName>
    </submittedName>
</protein>